<evidence type="ECO:0000313" key="4">
    <source>
        <dbReference type="Proteomes" id="UP000094043"/>
    </source>
</evidence>
<feature type="region of interest" description="Disordered" evidence="1">
    <location>
        <begin position="179"/>
        <end position="242"/>
    </location>
</feature>
<dbReference type="PANTHER" id="PTHR11200:SF275">
    <property type="entry name" value="LD06095P"/>
    <property type="match status" value="1"/>
</dbReference>
<dbReference type="GeneID" id="91084580"/>
<proteinExistence type="predicted"/>
<sequence>MVRLFSFARKGQEACSRVPTQVDATNNVLSQYSDQKLGLRLAALFQNNHEPHNPTATEDKTHAQKLSEVGTDTLKNLQPRDKDVVRSATYPLTGFETSRGPEAMSITIPPEPQRQAIKVLIVTWNMADALPKGDLSVLLGKIPPYEPESPIEGELPDLPIENSHPYHIIVIAGQECPTPSGAPRGLGGGIIKGVNLRNRREAKEKEKDGEKDDAGHRSPCVNEEEDERMRPSSPTALQSPFVYKHTPPTKGWSQMLDDYLCVPSARHGLLTPLPSNPSNPNFRELPLSTDKMAPMNLSPRPATAMRSVSVPIAATSSVPFLKPPSPQEQNYLHPFVSPLSRQSTEFNVSDSDEENYFSHDVTSNDNLGHSRHRIQDSLTSPTKSRNKRPQIVIPTDEENNRQEGGSYVHIVKERLMGMYLSIYVYKGAEHLVKGLDKDFVTAGLAGGRVGNKGGIGISLKIADRTFLFVNSHLAAHTERMELRKANITKIKKELQLDCFLAKDDPRAQEEDITDRFDTVFWCGDLNFRVELSRLHADWLIEQKRYADALTFDQLHRIIDSKDPEVNPFVGFKEALIDFPCTFKYDVWKSVRATNKNLRRTLKRQKSSISTQSAPADGEHISKTHETSLSEKKKIHKDNPSGLSEVYAIEEMYLDKPNRHSEDEENRMSQGREQRETNGYDSEEENHLSIQAEDVHRQSFDSSQYNSGIDIESDSDNNTYQHRSQPRTIENALREKTRHLLGLVKMNGILTPSPRRRKGRMRGMSLRSTRNMKNQAREGDTWEDRNGWESRRTSLSSLASTYHGTEYTEYTADTDNRPISFSSFISARDLASSSIYGDSHDRPGLARSDTLHDLTYSAKASGKPFLEKTISLIKRTSSSKSIRESAEDESDFEMDLDRREGVYDSSKKQRVPSWCDRVLWKTQITPDPLTSVLETVQENAAVHEGSLSRIQTGFHSALNHFRHRLERFPTREPSTSSISSRKAEEAAKQQKEEVNLDRLSEQVIHTEGGETIGIIVASPPETPGLDVQQNGPNWDESGLIPAPKGASPDRSSAKDKFFPISQSIPATTALKLSSPANDESNKIIVNSQSAPDPPRRQINFNPLRESSIAPPMKTDRENELSGFQRWLQNLPSWLHRSDHKPKEEAEAQKSKRWQKGEVQCLHYGTIDDSGMKLLEGRSDHRPAIFAAAVYV</sequence>
<dbReference type="SMART" id="SM00128">
    <property type="entry name" value="IPPc"/>
    <property type="match status" value="1"/>
</dbReference>
<evidence type="ECO:0000259" key="2">
    <source>
        <dbReference type="SMART" id="SM00128"/>
    </source>
</evidence>
<feature type="region of interest" description="Disordered" evidence="1">
    <location>
        <begin position="655"/>
        <end position="729"/>
    </location>
</feature>
<dbReference type="GO" id="GO:0004439">
    <property type="term" value="F:phosphatidylinositol-4,5-bisphosphate 5-phosphatase activity"/>
    <property type="evidence" value="ECO:0007669"/>
    <property type="project" value="TreeGrafter"/>
</dbReference>
<feature type="compositionally biased region" description="Polar residues" evidence="1">
    <location>
        <begin position="715"/>
        <end position="727"/>
    </location>
</feature>
<reference evidence="3" key="1">
    <citation type="submission" date="2016-06" db="EMBL/GenBank/DDBJ databases">
        <authorList>
            <person name="Cuomo C."/>
            <person name="Litvintseva A."/>
            <person name="Heitman J."/>
            <person name="Chen Y."/>
            <person name="Sun S."/>
            <person name="Springer D."/>
            <person name="Dromer F."/>
            <person name="Young S."/>
            <person name="Zeng Q."/>
            <person name="Chapman S."/>
            <person name="Gujja S."/>
            <person name="Saif S."/>
            <person name="Birren B."/>
        </authorList>
    </citation>
    <scope>NUCLEOTIDE SEQUENCE</scope>
    <source>
        <strain evidence="3">CBS 7841</strain>
    </source>
</reference>
<evidence type="ECO:0000313" key="3">
    <source>
        <dbReference type="EMBL" id="WVN85219.1"/>
    </source>
</evidence>
<feature type="compositionally biased region" description="Basic and acidic residues" evidence="1">
    <location>
        <begin position="655"/>
        <end position="677"/>
    </location>
</feature>
<dbReference type="InterPro" id="IPR036691">
    <property type="entry name" value="Endo/exonu/phosph_ase_sf"/>
</dbReference>
<feature type="compositionally biased region" description="Basic and acidic residues" evidence="1">
    <location>
        <begin position="980"/>
        <end position="993"/>
    </location>
</feature>
<name>A0AAJ8JN17_9TREE</name>
<feature type="region of interest" description="Disordered" evidence="1">
    <location>
        <begin position="360"/>
        <end position="391"/>
    </location>
</feature>
<gene>
    <name evidence="3" type="ORF">L203_100364</name>
</gene>
<reference evidence="3" key="2">
    <citation type="journal article" date="2022" name="Elife">
        <title>Obligate sexual reproduction of a homothallic fungus closely related to the Cryptococcus pathogenic species complex.</title>
        <authorList>
            <person name="Passer A.R."/>
            <person name="Clancey S.A."/>
            <person name="Shea T."/>
            <person name="David-Palma M."/>
            <person name="Averette A.F."/>
            <person name="Boekhout T."/>
            <person name="Porcel B.M."/>
            <person name="Nowrousian M."/>
            <person name="Cuomo C.A."/>
            <person name="Sun S."/>
            <person name="Heitman J."/>
            <person name="Coelho M.A."/>
        </authorList>
    </citation>
    <scope>NUCLEOTIDE SEQUENCE</scope>
    <source>
        <strain evidence="3">CBS 7841</strain>
    </source>
</reference>
<dbReference type="FunFam" id="3.60.10.10:FF:000106">
    <property type="entry name" value="Unplaced genomic scaffold supercont1.219, whole genome shotgun sequence"/>
    <property type="match status" value="1"/>
</dbReference>
<dbReference type="KEGG" id="cdep:91084580"/>
<feature type="region of interest" description="Disordered" evidence="1">
    <location>
        <begin position="600"/>
        <end position="641"/>
    </location>
</feature>
<evidence type="ECO:0000256" key="1">
    <source>
        <dbReference type="SAM" id="MobiDB-lite"/>
    </source>
</evidence>
<feature type="region of interest" description="Disordered" evidence="1">
    <location>
        <begin position="968"/>
        <end position="993"/>
    </location>
</feature>
<keyword evidence="4" id="KW-1185">Reference proteome</keyword>
<accession>A0AAJ8JN17</accession>
<organism evidence="3 4">
    <name type="scientific">Cryptococcus depauperatus CBS 7841</name>
    <dbReference type="NCBI Taxonomy" id="1295531"/>
    <lineage>
        <taxon>Eukaryota</taxon>
        <taxon>Fungi</taxon>
        <taxon>Dikarya</taxon>
        <taxon>Basidiomycota</taxon>
        <taxon>Agaricomycotina</taxon>
        <taxon>Tremellomycetes</taxon>
        <taxon>Tremellales</taxon>
        <taxon>Cryptococcaceae</taxon>
        <taxon>Cryptococcus</taxon>
    </lineage>
</organism>
<dbReference type="Gene3D" id="3.60.10.10">
    <property type="entry name" value="Endonuclease/exonuclease/phosphatase"/>
    <property type="match status" value="2"/>
</dbReference>
<protein>
    <recommendedName>
        <fullName evidence="2">Inositol polyphosphate-related phosphatase domain-containing protein</fullName>
    </recommendedName>
</protein>
<feature type="compositionally biased region" description="Basic and acidic residues" evidence="1">
    <location>
        <begin position="198"/>
        <end position="216"/>
    </location>
</feature>
<dbReference type="RefSeq" id="XP_066065920.1">
    <property type="nucleotide sequence ID" value="XM_066209823.1"/>
</dbReference>
<reference evidence="3" key="3">
    <citation type="submission" date="2024-01" db="EMBL/GenBank/DDBJ databases">
        <authorList>
            <person name="Coelho M.A."/>
            <person name="David-Palma M."/>
            <person name="Shea T."/>
            <person name="Sun S."/>
            <person name="Cuomo C.A."/>
            <person name="Heitman J."/>
        </authorList>
    </citation>
    <scope>NUCLEOTIDE SEQUENCE</scope>
    <source>
        <strain evidence="3">CBS 7841</strain>
    </source>
</reference>
<dbReference type="EMBL" id="CP143784">
    <property type="protein sequence ID" value="WVN85219.1"/>
    <property type="molecule type" value="Genomic_DNA"/>
</dbReference>
<feature type="compositionally biased region" description="Basic and acidic residues" evidence="1">
    <location>
        <begin position="616"/>
        <end position="631"/>
    </location>
</feature>
<dbReference type="SUPFAM" id="SSF56219">
    <property type="entry name" value="DNase I-like"/>
    <property type="match status" value="1"/>
</dbReference>
<feature type="domain" description="Inositol polyphosphate-related phosphatase" evidence="2">
    <location>
        <begin position="366"/>
        <end position="635"/>
    </location>
</feature>
<dbReference type="InterPro" id="IPR000300">
    <property type="entry name" value="IPPc"/>
</dbReference>
<dbReference type="PANTHER" id="PTHR11200">
    <property type="entry name" value="INOSITOL 5-PHOSPHATASE"/>
    <property type="match status" value="1"/>
</dbReference>
<dbReference type="GO" id="GO:0046856">
    <property type="term" value="P:phosphatidylinositol dephosphorylation"/>
    <property type="evidence" value="ECO:0007669"/>
    <property type="project" value="InterPro"/>
</dbReference>
<dbReference type="Proteomes" id="UP000094043">
    <property type="component" value="Chromosome 1"/>
</dbReference>
<dbReference type="Pfam" id="PF22669">
    <property type="entry name" value="Exo_endo_phos2"/>
    <property type="match status" value="2"/>
</dbReference>
<dbReference type="AlphaFoldDB" id="A0AAJ8JN17"/>
<feature type="region of interest" description="Disordered" evidence="1">
    <location>
        <begin position="1028"/>
        <end position="1053"/>
    </location>
</feature>
<dbReference type="InterPro" id="IPR046985">
    <property type="entry name" value="IP5"/>
</dbReference>